<name>A0AAW0FT87_9APHY</name>
<sequence length="87" mass="9857">MDALSSLPHIVGGLIEGISISNILYGITVAQFYVYTQNWDRDPKWLKLYAIGIILLETGYTACVQRTQYFYSVLSIGNPLLLTKIDW</sequence>
<protein>
    <submittedName>
        <fullName evidence="1">Uncharacterized protein</fullName>
    </submittedName>
</protein>
<evidence type="ECO:0000313" key="2">
    <source>
        <dbReference type="Proteomes" id="UP001385951"/>
    </source>
</evidence>
<gene>
    <name evidence="1" type="ORF">QCA50_014152</name>
</gene>
<evidence type="ECO:0000313" key="1">
    <source>
        <dbReference type="EMBL" id="KAK7682769.1"/>
    </source>
</evidence>
<dbReference type="AlphaFoldDB" id="A0AAW0FT87"/>
<comment type="caution">
    <text evidence="1">The sequence shown here is derived from an EMBL/GenBank/DDBJ whole genome shotgun (WGS) entry which is preliminary data.</text>
</comment>
<dbReference type="EMBL" id="JASBNA010000034">
    <property type="protein sequence ID" value="KAK7682769.1"/>
    <property type="molecule type" value="Genomic_DNA"/>
</dbReference>
<dbReference type="Proteomes" id="UP001385951">
    <property type="component" value="Unassembled WGS sequence"/>
</dbReference>
<accession>A0AAW0FT87</accession>
<keyword evidence="2" id="KW-1185">Reference proteome</keyword>
<reference evidence="1 2" key="1">
    <citation type="submission" date="2022-09" db="EMBL/GenBank/DDBJ databases">
        <authorList>
            <person name="Palmer J.M."/>
        </authorList>
    </citation>
    <scope>NUCLEOTIDE SEQUENCE [LARGE SCALE GENOMIC DNA]</scope>
    <source>
        <strain evidence="1 2">DSM 7382</strain>
    </source>
</reference>
<organism evidence="1 2">
    <name type="scientific">Cerrena zonata</name>
    <dbReference type="NCBI Taxonomy" id="2478898"/>
    <lineage>
        <taxon>Eukaryota</taxon>
        <taxon>Fungi</taxon>
        <taxon>Dikarya</taxon>
        <taxon>Basidiomycota</taxon>
        <taxon>Agaricomycotina</taxon>
        <taxon>Agaricomycetes</taxon>
        <taxon>Polyporales</taxon>
        <taxon>Cerrenaceae</taxon>
        <taxon>Cerrena</taxon>
    </lineage>
</organism>
<proteinExistence type="predicted"/>